<protein>
    <recommendedName>
        <fullName evidence="3">DinB-like domain-containing protein</fullName>
    </recommendedName>
</protein>
<name>A0A1C0AQD9_9ACTN</name>
<dbReference type="SUPFAM" id="SSF109854">
    <property type="entry name" value="DinB/YfiT-like putative metalloenzymes"/>
    <property type="match status" value="1"/>
</dbReference>
<dbReference type="Proteomes" id="UP000093501">
    <property type="component" value="Unassembled WGS sequence"/>
</dbReference>
<gene>
    <name evidence="1" type="ORF">BCR15_01180</name>
</gene>
<keyword evidence="2" id="KW-1185">Reference proteome</keyword>
<evidence type="ECO:0000313" key="1">
    <source>
        <dbReference type="EMBL" id="OCL36512.1"/>
    </source>
</evidence>
<dbReference type="EMBL" id="MBQD01000011">
    <property type="protein sequence ID" value="OCL36512.1"/>
    <property type="molecule type" value="Genomic_DNA"/>
</dbReference>
<evidence type="ECO:0008006" key="3">
    <source>
        <dbReference type="Google" id="ProtNLM"/>
    </source>
</evidence>
<dbReference type="AlphaFoldDB" id="A0A1C0AQD9"/>
<evidence type="ECO:0000313" key="2">
    <source>
        <dbReference type="Proteomes" id="UP000093501"/>
    </source>
</evidence>
<organism evidence="1 2">
    <name type="scientific">Tessaracoccus lapidicaptus</name>
    <dbReference type="NCBI Taxonomy" id="1427523"/>
    <lineage>
        <taxon>Bacteria</taxon>
        <taxon>Bacillati</taxon>
        <taxon>Actinomycetota</taxon>
        <taxon>Actinomycetes</taxon>
        <taxon>Propionibacteriales</taxon>
        <taxon>Propionibacteriaceae</taxon>
        <taxon>Tessaracoccus</taxon>
    </lineage>
</organism>
<accession>A0A1C0AQD9</accession>
<proteinExistence type="predicted"/>
<dbReference type="InterPro" id="IPR034660">
    <property type="entry name" value="DinB/YfiT-like"/>
</dbReference>
<dbReference type="RefSeq" id="WP_068750825.1">
    <property type="nucleotide sequence ID" value="NZ_LR214441.1"/>
</dbReference>
<comment type="caution">
    <text evidence="1">The sequence shown here is derived from an EMBL/GenBank/DDBJ whole genome shotgun (WGS) entry which is preliminary data.</text>
</comment>
<reference evidence="2" key="1">
    <citation type="submission" date="2016-07" db="EMBL/GenBank/DDBJ databases">
        <authorList>
            <person name="Florea S."/>
            <person name="Webb J.S."/>
            <person name="Jaromczyk J."/>
            <person name="Schardl C.L."/>
        </authorList>
    </citation>
    <scope>NUCLEOTIDE SEQUENCE [LARGE SCALE GENOMIC DNA]</scope>
    <source>
        <strain evidence="2">IPBSL-7</strain>
    </source>
</reference>
<sequence length="182" mass="20113">MSESPIPPQPTVPDDTDWTWVTKRPCPDCGFDPAAVTPETVPGLIREFSARFQKAVERRGAAARPAPTTWSVIEYGRHIADVTEVMTTRLGLILDGGGEPVDFPSWDQDAAAVEDEYWLSDANATRILIAERAEGAAKAWAEPEGPQWGWVGRRGDGAEFTTLSLGRYFAHEWVHHLRDVDA</sequence>
<dbReference type="Gene3D" id="1.20.120.450">
    <property type="entry name" value="dinb family like domain"/>
    <property type="match status" value="1"/>
</dbReference>